<dbReference type="Proteomes" id="UP001221898">
    <property type="component" value="Unassembled WGS sequence"/>
</dbReference>
<comment type="caution">
    <text evidence="1">The sequence shown here is derived from an EMBL/GenBank/DDBJ whole genome shotgun (WGS) entry which is preliminary data.</text>
</comment>
<evidence type="ECO:0000313" key="1">
    <source>
        <dbReference type="EMBL" id="KAJ8411987.1"/>
    </source>
</evidence>
<dbReference type="EMBL" id="JAINUG010000020">
    <property type="protein sequence ID" value="KAJ8411987.1"/>
    <property type="molecule type" value="Genomic_DNA"/>
</dbReference>
<sequence>MPCRGGHAQQPAASTVGQLVPTVATLRTVDGEAGCLPLSPAQVQEAQERDAALTHVQSWLAAGKQPPWTLKQGRTTLSGVALRRGTAFYISAVAGPWPRG</sequence>
<dbReference type="AlphaFoldDB" id="A0AAD7WWP7"/>
<accession>A0AAD7WWP7</accession>
<reference evidence="1" key="1">
    <citation type="journal article" date="2023" name="Science">
        <title>Genome structures resolve the early diversification of teleost fishes.</title>
        <authorList>
            <person name="Parey E."/>
            <person name="Louis A."/>
            <person name="Montfort J."/>
            <person name="Bouchez O."/>
            <person name="Roques C."/>
            <person name="Iampietro C."/>
            <person name="Lluch J."/>
            <person name="Castinel A."/>
            <person name="Donnadieu C."/>
            <person name="Desvignes T."/>
            <person name="Floi Bucao C."/>
            <person name="Jouanno E."/>
            <person name="Wen M."/>
            <person name="Mejri S."/>
            <person name="Dirks R."/>
            <person name="Jansen H."/>
            <person name="Henkel C."/>
            <person name="Chen W.J."/>
            <person name="Zahm M."/>
            <person name="Cabau C."/>
            <person name="Klopp C."/>
            <person name="Thompson A.W."/>
            <person name="Robinson-Rechavi M."/>
            <person name="Braasch I."/>
            <person name="Lecointre G."/>
            <person name="Bobe J."/>
            <person name="Postlethwait J.H."/>
            <person name="Berthelot C."/>
            <person name="Roest Crollius H."/>
            <person name="Guiguen Y."/>
        </authorList>
    </citation>
    <scope>NUCLEOTIDE SEQUENCE</scope>
    <source>
        <strain evidence="1">NC1722</strain>
    </source>
</reference>
<name>A0AAD7WWP7_9TELE</name>
<gene>
    <name evidence="1" type="ORF">AAFF_G00142540</name>
</gene>
<keyword evidence="2" id="KW-1185">Reference proteome</keyword>
<proteinExistence type="predicted"/>
<organism evidence="1 2">
    <name type="scientific">Aldrovandia affinis</name>
    <dbReference type="NCBI Taxonomy" id="143900"/>
    <lineage>
        <taxon>Eukaryota</taxon>
        <taxon>Metazoa</taxon>
        <taxon>Chordata</taxon>
        <taxon>Craniata</taxon>
        <taxon>Vertebrata</taxon>
        <taxon>Euteleostomi</taxon>
        <taxon>Actinopterygii</taxon>
        <taxon>Neopterygii</taxon>
        <taxon>Teleostei</taxon>
        <taxon>Notacanthiformes</taxon>
        <taxon>Halosauridae</taxon>
        <taxon>Aldrovandia</taxon>
    </lineage>
</organism>
<evidence type="ECO:0000313" key="2">
    <source>
        <dbReference type="Proteomes" id="UP001221898"/>
    </source>
</evidence>
<protein>
    <submittedName>
        <fullName evidence="1">Uncharacterized protein</fullName>
    </submittedName>
</protein>